<dbReference type="SUPFAM" id="SSF56112">
    <property type="entry name" value="Protein kinase-like (PK-like)"/>
    <property type="match status" value="1"/>
</dbReference>
<dbReference type="InterPro" id="IPR011009">
    <property type="entry name" value="Kinase-like_dom_sf"/>
</dbReference>
<proteinExistence type="inferred from homology"/>
<keyword evidence="3" id="KW-1185">Reference proteome</keyword>
<dbReference type="PANTHER" id="PTHR22603">
    <property type="entry name" value="CHOLINE/ETHANOALAMINE KINASE"/>
    <property type="match status" value="1"/>
</dbReference>
<dbReference type="Gene3D" id="3.90.1200.10">
    <property type="match status" value="1"/>
</dbReference>
<dbReference type="PANTHER" id="PTHR22603:SF93">
    <property type="entry name" value="RE24176P"/>
    <property type="match status" value="1"/>
</dbReference>
<gene>
    <name evidence="2" type="ORF">BKA67DRAFT_638436</name>
</gene>
<dbReference type="OrthoDB" id="3649325at2759"/>
<keyword evidence="2" id="KW-0418">Kinase</keyword>
<organism evidence="2 3">
    <name type="scientific">Truncatella angustata</name>
    <dbReference type="NCBI Taxonomy" id="152316"/>
    <lineage>
        <taxon>Eukaryota</taxon>
        <taxon>Fungi</taxon>
        <taxon>Dikarya</taxon>
        <taxon>Ascomycota</taxon>
        <taxon>Pezizomycotina</taxon>
        <taxon>Sordariomycetes</taxon>
        <taxon>Xylariomycetidae</taxon>
        <taxon>Amphisphaeriales</taxon>
        <taxon>Sporocadaceae</taxon>
        <taxon>Truncatella</taxon>
    </lineage>
</organism>
<dbReference type="AlphaFoldDB" id="A0A9P8ZTV7"/>
<dbReference type="Proteomes" id="UP000758603">
    <property type="component" value="Unassembled WGS sequence"/>
</dbReference>
<dbReference type="GO" id="GO:0006646">
    <property type="term" value="P:phosphatidylethanolamine biosynthetic process"/>
    <property type="evidence" value="ECO:0007669"/>
    <property type="project" value="TreeGrafter"/>
</dbReference>
<name>A0A9P8ZTV7_9PEZI</name>
<reference evidence="2" key="1">
    <citation type="journal article" date="2021" name="Nat. Commun.">
        <title>Genetic determinants of endophytism in the Arabidopsis root mycobiome.</title>
        <authorList>
            <person name="Mesny F."/>
            <person name="Miyauchi S."/>
            <person name="Thiergart T."/>
            <person name="Pickel B."/>
            <person name="Atanasova L."/>
            <person name="Karlsson M."/>
            <person name="Huettel B."/>
            <person name="Barry K.W."/>
            <person name="Haridas S."/>
            <person name="Chen C."/>
            <person name="Bauer D."/>
            <person name="Andreopoulos W."/>
            <person name="Pangilinan J."/>
            <person name="LaButti K."/>
            <person name="Riley R."/>
            <person name="Lipzen A."/>
            <person name="Clum A."/>
            <person name="Drula E."/>
            <person name="Henrissat B."/>
            <person name="Kohler A."/>
            <person name="Grigoriev I.V."/>
            <person name="Martin F.M."/>
            <person name="Hacquard S."/>
        </authorList>
    </citation>
    <scope>NUCLEOTIDE SEQUENCE</scope>
    <source>
        <strain evidence="2">MPI-SDFR-AT-0073</strain>
    </source>
</reference>
<keyword evidence="2" id="KW-0808">Transferase</keyword>
<dbReference type="RefSeq" id="XP_045955697.1">
    <property type="nucleotide sequence ID" value="XM_046105717.1"/>
</dbReference>
<comment type="similarity">
    <text evidence="1">Belongs to the choline/ethanolamine kinase family.</text>
</comment>
<dbReference type="GeneID" id="70134608"/>
<dbReference type="GO" id="GO:0004103">
    <property type="term" value="F:choline kinase activity"/>
    <property type="evidence" value="ECO:0007669"/>
    <property type="project" value="TreeGrafter"/>
</dbReference>
<evidence type="ECO:0000313" key="2">
    <source>
        <dbReference type="EMBL" id="KAH6649190.1"/>
    </source>
</evidence>
<dbReference type="EMBL" id="JAGPXC010000007">
    <property type="protein sequence ID" value="KAH6649190.1"/>
    <property type="molecule type" value="Genomic_DNA"/>
</dbReference>
<comment type="caution">
    <text evidence="2">The sequence shown here is derived from an EMBL/GenBank/DDBJ whole genome shotgun (WGS) entry which is preliminary data.</text>
</comment>
<dbReference type="GO" id="GO:0004305">
    <property type="term" value="F:ethanolamine kinase activity"/>
    <property type="evidence" value="ECO:0007669"/>
    <property type="project" value="TreeGrafter"/>
</dbReference>
<sequence length="346" mass="39463">MMATPISVPVALPKDKAPDKKIIRQIIGTLLTREWPFVHPDSLAMAYHTSSGNAHCPPLKVFIKFHKETGAEIEIFKHLVPGKHKEALFCYEYGQIGLGAKVYGFFKTQDGAFGRIDEFLDARNLQPEDVENAIIRADIARGLTQLHAMKNSLKKKAIELYYGAIINGLDSYHKMDKLKALGREGGVNVDALIDYNFGARLRKVVNRLKSMGGKTGLCIHDVQFMNVLVKNDPKKGESKITLVDFEFVMQNYRAFDIGEHFMQKMFKWFNAENKLADCRKYTKEERYTSVLMESELGYLLAITFDVHNMLCIMYEEDDKNPLNLIGLNKLFDEFMDQYTKLGLEGL</sequence>
<evidence type="ECO:0000256" key="1">
    <source>
        <dbReference type="ARBA" id="ARBA00038211"/>
    </source>
</evidence>
<dbReference type="GO" id="GO:0005737">
    <property type="term" value="C:cytoplasm"/>
    <property type="evidence" value="ECO:0007669"/>
    <property type="project" value="TreeGrafter"/>
</dbReference>
<dbReference type="Pfam" id="PF01633">
    <property type="entry name" value="Choline_kinase"/>
    <property type="match status" value="1"/>
</dbReference>
<accession>A0A9P8ZTV7</accession>
<evidence type="ECO:0000313" key="3">
    <source>
        <dbReference type="Proteomes" id="UP000758603"/>
    </source>
</evidence>
<protein>
    <submittedName>
        <fullName evidence="2">Choline/ethanolamine kinase</fullName>
    </submittedName>
</protein>